<dbReference type="Proteomes" id="UP000276133">
    <property type="component" value="Unassembled WGS sequence"/>
</dbReference>
<name>A0A3M7R537_BRAPC</name>
<accession>A0A3M7R537</accession>
<evidence type="ECO:0000313" key="2">
    <source>
        <dbReference type="Proteomes" id="UP000276133"/>
    </source>
</evidence>
<evidence type="ECO:0000313" key="1">
    <source>
        <dbReference type="EMBL" id="RNA18707.1"/>
    </source>
</evidence>
<proteinExistence type="predicted"/>
<keyword evidence="2" id="KW-1185">Reference proteome</keyword>
<reference evidence="1 2" key="1">
    <citation type="journal article" date="2018" name="Sci. Rep.">
        <title>Genomic signatures of local adaptation to the degree of environmental predictability in rotifers.</title>
        <authorList>
            <person name="Franch-Gras L."/>
            <person name="Hahn C."/>
            <person name="Garcia-Roger E.M."/>
            <person name="Carmona M.J."/>
            <person name="Serra M."/>
            <person name="Gomez A."/>
        </authorList>
    </citation>
    <scope>NUCLEOTIDE SEQUENCE [LARGE SCALE GENOMIC DNA]</scope>
    <source>
        <strain evidence="1">HYR1</strain>
    </source>
</reference>
<dbReference type="AlphaFoldDB" id="A0A3M7R537"/>
<protein>
    <submittedName>
        <fullName evidence="1">Uncharacterized protein</fullName>
    </submittedName>
</protein>
<sequence>MFKNRIDKLLASKIVDSKAITCASARNLSPYRIPHYYILLLLLLLNPKKKLIIIFISKSKSLHQNLHLVALIFMLSLGQYNVNQKLQQRIDSSAGISEPRSQIEDKSDKLGVLAQPSLISQLHERHQRQKSKVRKIGEQKDDERDRQRLLGFKLFAYGIAKDAEPKGGEARRPPRALAPQHQTTVVAHLRLLPVRHTPELTSKIATVRTCLMHLHHRYSRYVFQLEVFFFPPLVNVVERVGSFARLRLHVQTLDRVARVLARLGDQKRVARRHIRQQLAVHFQMGLVYLADEIDGPGAEEHHYGERHPECDYGKVCNEHA</sequence>
<comment type="caution">
    <text evidence="1">The sequence shown here is derived from an EMBL/GenBank/DDBJ whole genome shotgun (WGS) entry which is preliminary data.</text>
</comment>
<organism evidence="1 2">
    <name type="scientific">Brachionus plicatilis</name>
    <name type="common">Marine rotifer</name>
    <name type="synonym">Brachionus muelleri</name>
    <dbReference type="NCBI Taxonomy" id="10195"/>
    <lineage>
        <taxon>Eukaryota</taxon>
        <taxon>Metazoa</taxon>
        <taxon>Spiralia</taxon>
        <taxon>Gnathifera</taxon>
        <taxon>Rotifera</taxon>
        <taxon>Eurotatoria</taxon>
        <taxon>Monogononta</taxon>
        <taxon>Pseudotrocha</taxon>
        <taxon>Ploima</taxon>
        <taxon>Brachionidae</taxon>
        <taxon>Brachionus</taxon>
    </lineage>
</organism>
<dbReference type="EMBL" id="REGN01004185">
    <property type="protein sequence ID" value="RNA18707.1"/>
    <property type="molecule type" value="Genomic_DNA"/>
</dbReference>
<gene>
    <name evidence="1" type="ORF">BpHYR1_041306</name>
</gene>